<organism evidence="2 3">
    <name type="scientific">Babesia divergens</name>
    <dbReference type="NCBI Taxonomy" id="32595"/>
    <lineage>
        <taxon>Eukaryota</taxon>
        <taxon>Sar</taxon>
        <taxon>Alveolata</taxon>
        <taxon>Apicomplexa</taxon>
        <taxon>Aconoidasida</taxon>
        <taxon>Piroplasmida</taxon>
        <taxon>Babesiidae</taxon>
        <taxon>Babesia</taxon>
    </lineage>
</organism>
<reference evidence="2" key="1">
    <citation type="journal article" date="2014" name="Nucleic Acids Res.">
        <title>The evolutionary dynamics of variant antigen genes in Babesia reveal a history of genomic innovation underlying host-parasite interaction.</title>
        <authorList>
            <person name="Jackson A.P."/>
            <person name="Otto T.D."/>
            <person name="Darby A."/>
            <person name="Ramaprasad A."/>
            <person name="Xia D."/>
            <person name="Echaide I.E."/>
            <person name="Farber M."/>
            <person name="Gahlot S."/>
            <person name="Gamble J."/>
            <person name="Gupta D."/>
            <person name="Gupta Y."/>
            <person name="Jackson L."/>
            <person name="Malandrin L."/>
            <person name="Malas T.B."/>
            <person name="Moussa E."/>
            <person name="Nair M."/>
            <person name="Reid A.J."/>
            <person name="Sanders M."/>
            <person name="Sharma J."/>
            <person name="Tracey A."/>
            <person name="Quail M.A."/>
            <person name="Weir W."/>
            <person name="Wastling J.M."/>
            <person name="Hall N."/>
            <person name="Willadsen P."/>
            <person name="Lingelbach K."/>
            <person name="Shiels B."/>
            <person name="Tait A."/>
            <person name="Berriman M."/>
            <person name="Allred D.R."/>
            <person name="Pain A."/>
        </authorList>
    </citation>
    <scope>NUCLEOTIDE SEQUENCE</scope>
    <source>
        <strain evidence="2">1802A</strain>
    </source>
</reference>
<dbReference type="Proteomes" id="UP001195914">
    <property type="component" value="Unassembled WGS sequence"/>
</dbReference>
<dbReference type="EMBL" id="JAHBMH010000033">
    <property type="protein sequence ID" value="KAK1937586.1"/>
    <property type="molecule type" value="Genomic_DNA"/>
</dbReference>
<feature type="signal peptide" evidence="1">
    <location>
        <begin position="1"/>
        <end position="18"/>
    </location>
</feature>
<feature type="chain" id="PRO_5041985118" evidence="1">
    <location>
        <begin position="19"/>
        <end position="193"/>
    </location>
</feature>
<protein>
    <submittedName>
        <fullName evidence="2">Uncharacterized protein</fullName>
    </submittedName>
</protein>
<evidence type="ECO:0000313" key="3">
    <source>
        <dbReference type="Proteomes" id="UP001195914"/>
    </source>
</evidence>
<accession>A0AAD9GFN0</accession>
<name>A0AAD9GFN0_BABDI</name>
<dbReference type="AlphaFoldDB" id="A0AAD9GFN0"/>
<comment type="caution">
    <text evidence="2">The sequence shown here is derived from an EMBL/GenBank/DDBJ whole genome shotgun (WGS) entry which is preliminary data.</text>
</comment>
<sequence length="193" mass="21718">MTVLGILRASALFLVISAFYSPSAVFCGNLEVNPYTESPIVEVSDLPDDLKDSNVESSSHASAPASQSALVFESSTWDDSHLASTILFLDELCRDIKADKFSERFSYRSLKNLSWECRYISSYLVQFTRYPLLNNARENPYKDVLRADDFNTYAEWLVKNILGFLDSMVGLHTESTKLSEEQLETDASTLLSK</sequence>
<evidence type="ECO:0000313" key="2">
    <source>
        <dbReference type="EMBL" id="KAK1937586.1"/>
    </source>
</evidence>
<evidence type="ECO:0000256" key="1">
    <source>
        <dbReference type="SAM" id="SignalP"/>
    </source>
</evidence>
<keyword evidence="3" id="KW-1185">Reference proteome</keyword>
<gene>
    <name evidence="2" type="ORF">X943_003106</name>
</gene>
<keyword evidence="1" id="KW-0732">Signal</keyword>
<proteinExistence type="predicted"/>
<reference evidence="2" key="2">
    <citation type="submission" date="2021-05" db="EMBL/GenBank/DDBJ databases">
        <authorList>
            <person name="Pain A."/>
        </authorList>
    </citation>
    <scope>NUCLEOTIDE SEQUENCE</scope>
    <source>
        <strain evidence="2">1802A</strain>
    </source>
</reference>